<dbReference type="AlphaFoldDB" id="A0A7J8BFF1"/>
<keyword evidence="2" id="KW-1185">Reference proteome</keyword>
<dbReference type="Proteomes" id="UP000593571">
    <property type="component" value="Unassembled WGS sequence"/>
</dbReference>
<proteinExistence type="predicted"/>
<dbReference type="EMBL" id="JACASE010000017">
    <property type="protein sequence ID" value="KAF6397221.1"/>
    <property type="molecule type" value="Genomic_DNA"/>
</dbReference>
<comment type="caution">
    <text evidence="1">The sequence shown here is derived from an EMBL/GenBank/DDBJ whole genome shotgun (WGS) entry which is preliminary data.</text>
</comment>
<evidence type="ECO:0000313" key="1">
    <source>
        <dbReference type="EMBL" id="KAF6397221.1"/>
    </source>
</evidence>
<reference evidence="1 2" key="1">
    <citation type="journal article" date="2020" name="Nature">
        <title>Six reference-quality genomes reveal evolution of bat adaptations.</title>
        <authorList>
            <person name="Jebb D."/>
            <person name="Huang Z."/>
            <person name="Pippel M."/>
            <person name="Hughes G.M."/>
            <person name="Lavrichenko K."/>
            <person name="Devanna P."/>
            <person name="Winkler S."/>
            <person name="Jermiin L.S."/>
            <person name="Skirmuntt E.C."/>
            <person name="Katzourakis A."/>
            <person name="Burkitt-Gray L."/>
            <person name="Ray D.A."/>
            <person name="Sullivan K.A.M."/>
            <person name="Roscito J.G."/>
            <person name="Kirilenko B.M."/>
            <person name="Davalos L.M."/>
            <person name="Corthals A.P."/>
            <person name="Power M.L."/>
            <person name="Jones G."/>
            <person name="Ransome R.D."/>
            <person name="Dechmann D.K.N."/>
            <person name="Locatelli A.G."/>
            <person name="Puechmaille S.J."/>
            <person name="Fedrigo O."/>
            <person name="Jarvis E.D."/>
            <person name="Hiller M."/>
            <person name="Vernes S.C."/>
            <person name="Myers E.W."/>
            <person name="Teeling E.C."/>
        </authorList>
    </citation>
    <scope>NUCLEOTIDE SEQUENCE [LARGE SCALE GENOMIC DNA]</scope>
    <source>
        <strain evidence="1">MRouAeg1</strain>
        <tissue evidence="1">Muscle</tissue>
    </source>
</reference>
<sequence>MEFRQHNGSPDFAWTSEALCCPGVSPADGGGDGAVPCTPEPAHQSRVQFVTLCLRITQLPLPLFQTPVNSGTTRRFYSLSGVGAVASPWCLLGGKPGPWAAFGVCRWASLGWEEQLRGFACSLCSGSGEITAWNWEFSPDCDFVQN</sequence>
<gene>
    <name evidence="1" type="ORF">HJG63_009863</name>
</gene>
<evidence type="ECO:0000313" key="2">
    <source>
        <dbReference type="Proteomes" id="UP000593571"/>
    </source>
</evidence>
<accession>A0A7J8BFF1</accession>
<name>A0A7J8BFF1_ROUAE</name>
<organism evidence="1 2">
    <name type="scientific">Rousettus aegyptiacus</name>
    <name type="common">Egyptian fruit bat</name>
    <name type="synonym">Pteropus aegyptiacus</name>
    <dbReference type="NCBI Taxonomy" id="9407"/>
    <lineage>
        <taxon>Eukaryota</taxon>
        <taxon>Metazoa</taxon>
        <taxon>Chordata</taxon>
        <taxon>Craniata</taxon>
        <taxon>Vertebrata</taxon>
        <taxon>Euteleostomi</taxon>
        <taxon>Mammalia</taxon>
        <taxon>Eutheria</taxon>
        <taxon>Laurasiatheria</taxon>
        <taxon>Chiroptera</taxon>
        <taxon>Yinpterochiroptera</taxon>
        <taxon>Pteropodoidea</taxon>
        <taxon>Pteropodidae</taxon>
        <taxon>Rousettinae</taxon>
        <taxon>Rousettus</taxon>
    </lineage>
</organism>
<protein>
    <submittedName>
        <fullName evidence="1">Uncharacterized protein</fullName>
    </submittedName>
</protein>